<dbReference type="GO" id="GO:0008270">
    <property type="term" value="F:zinc ion binding"/>
    <property type="evidence" value="ECO:0007669"/>
    <property type="project" value="UniProtKB-KW"/>
</dbReference>
<feature type="zinc finger region" description="C3H1-type" evidence="1">
    <location>
        <begin position="42"/>
        <end position="62"/>
    </location>
</feature>
<gene>
    <name evidence="3" type="ORF">PTMB.368c</name>
</gene>
<keyword evidence="1" id="KW-0862">Zinc</keyword>
<keyword evidence="1" id="KW-0479">Metal-binding</keyword>
<dbReference type="InterPro" id="IPR000571">
    <property type="entry name" value="Znf_CCCH"/>
</dbReference>
<feature type="domain" description="C3H1-type" evidence="2">
    <location>
        <begin position="42"/>
        <end position="62"/>
    </location>
</feature>
<evidence type="ECO:0000313" key="3">
    <source>
        <dbReference type="EMBL" id="CAH03565.1"/>
    </source>
</evidence>
<dbReference type="InParanoid" id="Q6BFK5"/>
<proteinExistence type="predicted"/>
<keyword evidence="1" id="KW-0863">Zinc-finger</keyword>
<dbReference type="PROSITE" id="PS50103">
    <property type="entry name" value="ZF_C3H1"/>
    <property type="match status" value="1"/>
</dbReference>
<dbReference type="KEGG" id="ptm:PTMB.368c"/>
<keyword evidence="4" id="KW-1185">Reference proteome</keyword>
<dbReference type="EMBL" id="CR548612">
    <property type="protein sequence ID" value="CAH03565.1"/>
    <property type="molecule type" value="Genomic_DNA"/>
</dbReference>
<dbReference type="AlphaFoldDB" id="Q6BFK5"/>
<organism evidence="3 4">
    <name type="scientific">Paramecium tetraurelia</name>
    <dbReference type="NCBI Taxonomy" id="5888"/>
    <lineage>
        <taxon>Eukaryota</taxon>
        <taxon>Sar</taxon>
        <taxon>Alveolata</taxon>
        <taxon>Ciliophora</taxon>
        <taxon>Intramacronucleata</taxon>
        <taxon>Oligohymenophorea</taxon>
        <taxon>Peniculida</taxon>
        <taxon>Parameciidae</taxon>
        <taxon>Paramecium</taxon>
    </lineage>
</organism>
<name>Q6BFK5_PARTE</name>
<evidence type="ECO:0000256" key="1">
    <source>
        <dbReference type="PROSITE-ProRule" id="PRU00723"/>
    </source>
</evidence>
<evidence type="ECO:0000313" key="4">
    <source>
        <dbReference type="Proteomes" id="UP000000600"/>
    </source>
</evidence>
<reference evidence="3 4" key="1">
    <citation type="journal article" date="2004" name="Curr. Biol.">
        <title>High coding density on the largest Paramecium tetraurelia somatic chromosome.</title>
        <authorList>
            <person name="Zagulski M."/>
            <person name="Nowak J.K."/>
            <person name="Le Mouel A."/>
            <person name="Nowacki M."/>
            <person name="Migdalski A."/>
            <person name="Gromadka R."/>
            <person name="Noel B."/>
            <person name="Blanc I."/>
            <person name="Dessen P."/>
            <person name="Wincker P."/>
            <person name="Keller A.M."/>
            <person name="Cohen J."/>
            <person name="Meyer E."/>
            <person name="Sperling L."/>
        </authorList>
    </citation>
    <scope>NUCLEOTIDE SEQUENCE [LARGE SCALE GENOMIC DNA]</scope>
    <source>
        <strain evidence="3 4">Stock d4-2</strain>
    </source>
</reference>
<evidence type="ECO:0000259" key="2">
    <source>
        <dbReference type="PROSITE" id="PS50103"/>
    </source>
</evidence>
<protein>
    <recommendedName>
        <fullName evidence="2">C3H1-type domain-containing protein</fullName>
    </recommendedName>
</protein>
<sequence length="155" mass="18135">MCSKSGLFYLKFMSSACQDSSTRGIFQKAKSNNNYEQVNEEKKKTEICKNFLFKGSCKYQENVQIIKISVHSPMETTNQEIEYLRMRTSKQSHARTIISLELAPMDQGVNTCTRKQRTRLNGGATYRNSLKRIWFHLLFHGKSKTRHHRSKEQTF</sequence>
<accession>Q6BFK5</accession>
<dbReference type="GeneID" id="79574057"/>
<dbReference type="RefSeq" id="XP_001347192.1">
    <property type="nucleotide sequence ID" value="XM_001347156.1"/>
</dbReference>
<dbReference type="Proteomes" id="UP000000600">
    <property type="component" value="Chromosome"/>
</dbReference>